<organism evidence="4 5">
    <name type="scientific">Platanthera guangdongensis</name>
    <dbReference type="NCBI Taxonomy" id="2320717"/>
    <lineage>
        <taxon>Eukaryota</taxon>
        <taxon>Viridiplantae</taxon>
        <taxon>Streptophyta</taxon>
        <taxon>Embryophyta</taxon>
        <taxon>Tracheophyta</taxon>
        <taxon>Spermatophyta</taxon>
        <taxon>Magnoliopsida</taxon>
        <taxon>Liliopsida</taxon>
        <taxon>Asparagales</taxon>
        <taxon>Orchidaceae</taxon>
        <taxon>Orchidoideae</taxon>
        <taxon>Orchideae</taxon>
        <taxon>Orchidinae</taxon>
        <taxon>Platanthera</taxon>
    </lineage>
</organism>
<evidence type="ECO:0000313" key="4">
    <source>
        <dbReference type="EMBL" id="KAK8967038.1"/>
    </source>
</evidence>
<feature type="repeat" description="PPR" evidence="2">
    <location>
        <begin position="605"/>
        <end position="639"/>
    </location>
</feature>
<gene>
    <name evidence="4" type="primary">PCMP-H42</name>
    <name evidence="4" type="ORF">KSP40_PGU001811</name>
</gene>
<evidence type="ECO:0000259" key="3">
    <source>
        <dbReference type="Pfam" id="PF14432"/>
    </source>
</evidence>
<reference evidence="4 5" key="1">
    <citation type="journal article" date="2022" name="Nat. Plants">
        <title>Genomes of leafy and leafless Platanthera orchids illuminate the evolution of mycoheterotrophy.</title>
        <authorList>
            <person name="Li M.H."/>
            <person name="Liu K.W."/>
            <person name="Li Z."/>
            <person name="Lu H.C."/>
            <person name="Ye Q.L."/>
            <person name="Zhang D."/>
            <person name="Wang J.Y."/>
            <person name="Li Y.F."/>
            <person name="Zhong Z.M."/>
            <person name="Liu X."/>
            <person name="Yu X."/>
            <person name="Liu D.K."/>
            <person name="Tu X.D."/>
            <person name="Liu B."/>
            <person name="Hao Y."/>
            <person name="Liao X.Y."/>
            <person name="Jiang Y.T."/>
            <person name="Sun W.H."/>
            <person name="Chen J."/>
            <person name="Chen Y.Q."/>
            <person name="Ai Y."/>
            <person name="Zhai J.W."/>
            <person name="Wu S.S."/>
            <person name="Zhou Z."/>
            <person name="Hsiao Y.Y."/>
            <person name="Wu W.L."/>
            <person name="Chen Y.Y."/>
            <person name="Lin Y.F."/>
            <person name="Hsu J.L."/>
            <person name="Li C.Y."/>
            <person name="Wang Z.W."/>
            <person name="Zhao X."/>
            <person name="Zhong W.Y."/>
            <person name="Ma X.K."/>
            <person name="Ma L."/>
            <person name="Huang J."/>
            <person name="Chen G.Z."/>
            <person name="Huang M.Z."/>
            <person name="Huang L."/>
            <person name="Peng D.H."/>
            <person name="Luo Y.B."/>
            <person name="Zou S.Q."/>
            <person name="Chen S.P."/>
            <person name="Lan S."/>
            <person name="Tsai W.C."/>
            <person name="Van de Peer Y."/>
            <person name="Liu Z.J."/>
        </authorList>
    </citation>
    <scope>NUCLEOTIDE SEQUENCE [LARGE SCALE GENOMIC DNA]</scope>
    <source>
        <strain evidence="4">Lor288</strain>
    </source>
</reference>
<dbReference type="Gene3D" id="1.25.40.10">
    <property type="entry name" value="Tetratricopeptide repeat domain"/>
    <property type="match status" value="5"/>
</dbReference>
<feature type="repeat" description="PPR" evidence="2">
    <location>
        <begin position="368"/>
        <end position="402"/>
    </location>
</feature>
<feature type="repeat" description="PPR" evidence="2">
    <location>
        <begin position="103"/>
        <end position="137"/>
    </location>
</feature>
<dbReference type="PROSITE" id="PS51375">
    <property type="entry name" value="PPR"/>
    <property type="match status" value="5"/>
</dbReference>
<dbReference type="InterPro" id="IPR046960">
    <property type="entry name" value="PPR_At4g14850-like_plant"/>
</dbReference>
<dbReference type="Proteomes" id="UP001412067">
    <property type="component" value="Unassembled WGS sequence"/>
</dbReference>
<dbReference type="Pfam" id="PF20431">
    <property type="entry name" value="E_motif"/>
    <property type="match status" value="1"/>
</dbReference>
<dbReference type="InterPro" id="IPR046848">
    <property type="entry name" value="E_motif"/>
</dbReference>
<dbReference type="Pfam" id="PF14432">
    <property type="entry name" value="DYW_deaminase"/>
    <property type="match status" value="1"/>
</dbReference>
<evidence type="ECO:0000313" key="5">
    <source>
        <dbReference type="Proteomes" id="UP001412067"/>
    </source>
</evidence>
<dbReference type="InterPro" id="IPR002885">
    <property type="entry name" value="PPR_rpt"/>
</dbReference>
<feature type="domain" description="DYW" evidence="3">
    <location>
        <begin position="822"/>
        <end position="902"/>
    </location>
</feature>
<accession>A0ABR2MSW2</accession>
<keyword evidence="1" id="KW-0677">Repeat</keyword>
<name>A0ABR2MSW2_9ASPA</name>
<sequence length="902" mass="100300">MIQLSWARRKLPLLSYFKEAFAGAPAEVPPYPVKKTSLDPIRDLSEAMKSSLKFSEAQKIHAHLICTGFCSSVFLQNTLLHSYFRFGAVGDARLLFETISAANTISCNIMITGLSKSANLDDARQVFDGMAVRDSASWNSLMSGYFCHGMSGETIEIFTSMICEAHENLDVFSFAVAMKAVGSLQRCELALQLHGLAERLGLGGDVQIKRSLIDMHIKCRSTYMAAEIFEQMERPDIFCWNNMILGYFKLCGVEGALKLFDNMPERDTVSWNTMISILSQQGRCRETIFMIAAMQSKGFKLTSTTYTCGLTGCSQTSHLEWGRHLHARIMKSEKHIDVFVGSALVDMYAKCGDLDAARRTFDSLPAHNTVSWTSLIGGYAQLGNVEEAAELFNRMRRKQMSFDKFTLSTVISSCYNGGDPDEHLGCQLHSLCLKTGYTSSTPVSNALLTFYARCGRTGSSESIFHAMDSKDVVSWTSMITAYAQSGAVNKARKYFDLSPMRNVVTWNAIFGAYIMNEEEEEALKLFIVMLREDDVRPDWVTFARLLSAAADLGALKLGTQIISHTLKSGHNDSSTSISNGIITMYSKCGKIKDARRAFDLIAGKDRVSWNAMISSYSQHGLGAEAVETFDKMLLGRVEPDYISYVAVLSGCGHSGLVSEGKSLFEQMTQIHGIVPQTEHFACMVDLLGRAGLLEEAKGVIESMPIQPTAEVWGALLGACRIHNNTELADFAAKNQLKMDSSDSGSYILLAKLYADAGDLGNSAGMRKLMKERGIRKKPGCSWIEIENRIHVFVADDLNHPQIIDVLRVLGELIERIRAVGYVNQDSSHRSRRHHSEKLAVAFGLMKNPPWMPIHVMKNLRICGDCHDVIKLISLVCEREFVVRDAIRFHHFKDGSCSCCEYW</sequence>
<dbReference type="InterPro" id="IPR032867">
    <property type="entry name" value="DYW_dom"/>
</dbReference>
<evidence type="ECO:0000256" key="2">
    <source>
        <dbReference type="PROSITE-ProRule" id="PRU00708"/>
    </source>
</evidence>
<protein>
    <submittedName>
        <fullName evidence="4">Pentatricopeptide repeat-containing protein</fullName>
    </submittedName>
</protein>
<dbReference type="PANTHER" id="PTHR47926">
    <property type="entry name" value="PENTATRICOPEPTIDE REPEAT-CONTAINING PROTEIN"/>
    <property type="match status" value="1"/>
</dbReference>
<dbReference type="EMBL" id="JBBWWR010000005">
    <property type="protein sequence ID" value="KAK8967038.1"/>
    <property type="molecule type" value="Genomic_DNA"/>
</dbReference>
<dbReference type="PANTHER" id="PTHR47926:SF370">
    <property type="entry name" value="DYW DOMAIN-CONTAINING PROTEIN"/>
    <property type="match status" value="1"/>
</dbReference>
<dbReference type="Pfam" id="PF01535">
    <property type="entry name" value="PPR"/>
    <property type="match status" value="6"/>
</dbReference>
<proteinExistence type="predicted"/>
<feature type="repeat" description="PPR" evidence="2">
    <location>
        <begin position="267"/>
        <end position="301"/>
    </location>
</feature>
<dbReference type="Pfam" id="PF13041">
    <property type="entry name" value="PPR_2"/>
    <property type="match status" value="3"/>
</dbReference>
<dbReference type="InterPro" id="IPR011990">
    <property type="entry name" value="TPR-like_helical_dom_sf"/>
</dbReference>
<comment type="caution">
    <text evidence="4">The sequence shown here is derived from an EMBL/GenBank/DDBJ whole genome shotgun (WGS) entry which is preliminary data.</text>
</comment>
<dbReference type="NCBIfam" id="TIGR00756">
    <property type="entry name" value="PPR"/>
    <property type="match status" value="6"/>
</dbReference>
<evidence type="ECO:0000256" key="1">
    <source>
        <dbReference type="ARBA" id="ARBA00022737"/>
    </source>
</evidence>
<keyword evidence="5" id="KW-1185">Reference proteome</keyword>
<feature type="repeat" description="PPR" evidence="2">
    <location>
        <begin position="502"/>
        <end position="537"/>
    </location>
</feature>